<feature type="domain" description="ABC transmembrane type-1" evidence="13">
    <location>
        <begin position="46"/>
        <end position="328"/>
    </location>
</feature>
<evidence type="ECO:0000256" key="8">
    <source>
        <dbReference type="ARBA" id="ARBA00022989"/>
    </source>
</evidence>
<evidence type="ECO:0000256" key="1">
    <source>
        <dbReference type="ARBA" id="ARBA00004651"/>
    </source>
</evidence>
<comment type="caution">
    <text evidence="14">The sequence shown here is derived from an EMBL/GenBank/DDBJ whole genome shotgun (WGS) entry which is preliminary data.</text>
</comment>
<evidence type="ECO:0000256" key="7">
    <source>
        <dbReference type="ARBA" id="ARBA00022967"/>
    </source>
</evidence>
<feature type="domain" description="ABC transporter" evidence="12">
    <location>
        <begin position="361"/>
        <end position="595"/>
    </location>
</feature>
<protein>
    <submittedName>
        <fullName evidence="14">ATP-binding cassette subfamily B protein</fullName>
    </submittedName>
</protein>
<dbReference type="InterPro" id="IPR003593">
    <property type="entry name" value="AAA+_ATPase"/>
</dbReference>
<evidence type="ECO:0000259" key="13">
    <source>
        <dbReference type="PROSITE" id="PS50929"/>
    </source>
</evidence>
<accession>A0A840LEN3</accession>
<keyword evidence="8 11" id="KW-1133">Transmembrane helix</keyword>
<dbReference type="GO" id="GO:0005524">
    <property type="term" value="F:ATP binding"/>
    <property type="evidence" value="ECO:0007669"/>
    <property type="project" value="UniProtKB-KW"/>
</dbReference>
<keyword evidence="9" id="KW-0445">Lipid transport</keyword>
<dbReference type="EMBL" id="JACHLP010000015">
    <property type="protein sequence ID" value="MBB4846151.1"/>
    <property type="molecule type" value="Genomic_DNA"/>
</dbReference>
<keyword evidence="5" id="KW-0547">Nucleotide-binding</keyword>
<dbReference type="GO" id="GO:0006869">
    <property type="term" value="P:lipid transport"/>
    <property type="evidence" value="ECO:0007669"/>
    <property type="project" value="UniProtKB-KW"/>
</dbReference>
<evidence type="ECO:0000256" key="5">
    <source>
        <dbReference type="ARBA" id="ARBA00022741"/>
    </source>
</evidence>
<evidence type="ECO:0000256" key="10">
    <source>
        <dbReference type="ARBA" id="ARBA00023136"/>
    </source>
</evidence>
<feature type="transmembrane region" description="Helical" evidence="11">
    <location>
        <begin position="82"/>
        <end position="107"/>
    </location>
</feature>
<proteinExistence type="predicted"/>
<keyword evidence="2" id="KW-0813">Transport</keyword>
<dbReference type="PROSITE" id="PS50929">
    <property type="entry name" value="ABC_TM1F"/>
    <property type="match status" value="1"/>
</dbReference>
<organism evidence="14 15">
    <name type="scientific">Roseateles oligotrophus</name>
    <dbReference type="NCBI Taxonomy" id="1769250"/>
    <lineage>
        <taxon>Bacteria</taxon>
        <taxon>Pseudomonadati</taxon>
        <taxon>Pseudomonadota</taxon>
        <taxon>Betaproteobacteria</taxon>
        <taxon>Burkholderiales</taxon>
        <taxon>Sphaerotilaceae</taxon>
        <taxon>Roseateles</taxon>
    </lineage>
</organism>
<dbReference type="InterPro" id="IPR011527">
    <property type="entry name" value="ABC1_TM_dom"/>
</dbReference>
<comment type="subcellular location">
    <subcellularLocation>
        <location evidence="1">Cell membrane</location>
        <topology evidence="1">Multi-pass membrane protein</topology>
    </subcellularLocation>
</comment>
<dbReference type="Gene3D" id="1.20.1560.10">
    <property type="entry name" value="ABC transporter type 1, transmembrane domain"/>
    <property type="match status" value="1"/>
</dbReference>
<gene>
    <name evidence="14" type="ORF">HNP55_004705</name>
</gene>
<dbReference type="InterPro" id="IPR027417">
    <property type="entry name" value="P-loop_NTPase"/>
</dbReference>
<evidence type="ECO:0000256" key="4">
    <source>
        <dbReference type="ARBA" id="ARBA00022692"/>
    </source>
</evidence>
<dbReference type="GO" id="GO:0015421">
    <property type="term" value="F:ABC-type oligopeptide transporter activity"/>
    <property type="evidence" value="ECO:0007669"/>
    <property type="project" value="TreeGrafter"/>
</dbReference>
<evidence type="ECO:0000256" key="11">
    <source>
        <dbReference type="SAM" id="Phobius"/>
    </source>
</evidence>
<dbReference type="Proteomes" id="UP000562027">
    <property type="component" value="Unassembled WGS sequence"/>
</dbReference>
<name>A0A840LEN3_9BURK</name>
<dbReference type="GO" id="GO:0005886">
    <property type="term" value="C:plasma membrane"/>
    <property type="evidence" value="ECO:0007669"/>
    <property type="project" value="UniProtKB-SubCell"/>
</dbReference>
<dbReference type="Pfam" id="PF00664">
    <property type="entry name" value="ABC_membrane"/>
    <property type="match status" value="1"/>
</dbReference>
<evidence type="ECO:0000313" key="15">
    <source>
        <dbReference type="Proteomes" id="UP000562027"/>
    </source>
</evidence>
<dbReference type="SMART" id="SM00382">
    <property type="entry name" value="AAA"/>
    <property type="match status" value="1"/>
</dbReference>
<dbReference type="InterPro" id="IPR036640">
    <property type="entry name" value="ABC1_TM_sf"/>
</dbReference>
<evidence type="ECO:0000313" key="14">
    <source>
        <dbReference type="EMBL" id="MBB4846151.1"/>
    </source>
</evidence>
<dbReference type="PROSITE" id="PS00211">
    <property type="entry name" value="ABC_TRANSPORTER_1"/>
    <property type="match status" value="1"/>
</dbReference>
<feature type="transmembrane region" description="Helical" evidence="11">
    <location>
        <begin position="41"/>
        <end position="62"/>
    </location>
</feature>
<evidence type="ECO:0000256" key="6">
    <source>
        <dbReference type="ARBA" id="ARBA00022840"/>
    </source>
</evidence>
<evidence type="ECO:0000256" key="9">
    <source>
        <dbReference type="ARBA" id="ARBA00023055"/>
    </source>
</evidence>
<dbReference type="PROSITE" id="PS50893">
    <property type="entry name" value="ABC_TRANSPORTER_2"/>
    <property type="match status" value="1"/>
</dbReference>
<evidence type="ECO:0000259" key="12">
    <source>
        <dbReference type="PROSITE" id="PS50893"/>
    </source>
</evidence>
<keyword evidence="15" id="KW-1185">Reference proteome</keyword>
<dbReference type="RefSeq" id="WP_184304721.1">
    <property type="nucleotide sequence ID" value="NZ_JACHLP010000015.1"/>
</dbReference>
<dbReference type="GO" id="GO:0016887">
    <property type="term" value="F:ATP hydrolysis activity"/>
    <property type="evidence" value="ECO:0007669"/>
    <property type="project" value="InterPro"/>
</dbReference>
<keyword evidence="4 11" id="KW-0812">Transmembrane</keyword>
<keyword evidence="3" id="KW-1003">Cell membrane</keyword>
<sequence length="613" mass="66202">MSEAIASPALGEQIAPPADPAQNDSKGALRWLLAEAAPYRWLLGTGLLLGLLSSALSLVPAWSVQHLVQGLLLPGAARSSDWLALGGIVLAALFLRNLSLMGATLLMHRAAFDLLNRLRSRLLASLAGWPLGAMTRAGAAQQKKLVGEDVEQIERFVAHQLLDLSMALATPLLAAALMASLDWRLALLSLLVWPAALVAQAWMYRDVGPRMQRYFELRARMHASMQDLLRALPLVKSMGRGLPAYQRYSQDVQAFGGMVRQWIAATAPGMAAFRLALDCHLLVLLPAGLWMYAQGHTGLPELVAVLVLAQAVPDAITALLMLGGHLQQVLMGAGRVQACLAVPALPEPEQPEPLPPGPLTLQFKGVGLRYEAQGPWVLQDINVDLRPGTLTALVGPSGSGKSSLASLLGRFNDPQRGQVLLNGVDLRELGSAQVLAQAAFVFQDTFLLWDTLRANLCMGREASAEAIETALRRACAWDFVQALPQGLETVLGQGGASLSGGERQRLALARALLRDAPLLVLDEATAFADAGTEAQIQHILSELLRDRTVLMIAHRLSSLRNAEQVLVLEAGRLRARGRHAQLMQEDAAYARLWAQQDQAAHWAMRKNEGERDV</sequence>
<dbReference type="SUPFAM" id="SSF90123">
    <property type="entry name" value="ABC transporter transmembrane region"/>
    <property type="match status" value="1"/>
</dbReference>
<dbReference type="FunFam" id="3.40.50.300:FF:000221">
    <property type="entry name" value="Multidrug ABC transporter ATP-binding protein"/>
    <property type="match status" value="1"/>
</dbReference>
<dbReference type="InterPro" id="IPR003439">
    <property type="entry name" value="ABC_transporter-like_ATP-bd"/>
</dbReference>
<feature type="transmembrane region" description="Helical" evidence="11">
    <location>
        <begin position="185"/>
        <end position="204"/>
    </location>
</feature>
<dbReference type="PANTHER" id="PTHR43394:SF1">
    <property type="entry name" value="ATP-BINDING CASSETTE SUB-FAMILY B MEMBER 10, MITOCHONDRIAL"/>
    <property type="match status" value="1"/>
</dbReference>
<dbReference type="InterPro" id="IPR039421">
    <property type="entry name" value="Type_1_exporter"/>
</dbReference>
<dbReference type="PANTHER" id="PTHR43394">
    <property type="entry name" value="ATP-DEPENDENT PERMEASE MDL1, MITOCHONDRIAL"/>
    <property type="match status" value="1"/>
</dbReference>
<keyword evidence="10 11" id="KW-0472">Membrane</keyword>
<dbReference type="SUPFAM" id="SSF52540">
    <property type="entry name" value="P-loop containing nucleoside triphosphate hydrolases"/>
    <property type="match status" value="1"/>
</dbReference>
<dbReference type="AlphaFoldDB" id="A0A840LEN3"/>
<dbReference type="Pfam" id="PF00005">
    <property type="entry name" value="ABC_tran"/>
    <property type="match status" value="1"/>
</dbReference>
<dbReference type="InterPro" id="IPR017871">
    <property type="entry name" value="ABC_transporter-like_CS"/>
</dbReference>
<evidence type="ECO:0000256" key="2">
    <source>
        <dbReference type="ARBA" id="ARBA00022448"/>
    </source>
</evidence>
<dbReference type="Gene3D" id="3.40.50.300">
    <property type="entry name" value="P-loop containing nucleotide triphosphate hydrolases"/>
    <property type="match status" value="1"/>
</dbReference>
<reference evidence="14 15" key="1">
    <citation type="submission" date="2020-08" db="EMBL/GenBank/DDBJ databases">
        <title>Functional genomics of gut bacteria from endangered species of beetles.</title>
        <authorList>
            <person name="Carlos-Shanley C."/>
        </authorList>
    </citation>
    <scope>NUCLEOTIDE SEQUENCE [LARGE SCALE GENOMIC DNA]</scope>
    <source>
        <strain evidence="14 15">S00239</strain>
    </source>
</reference>
<keyword evidence="7" id="KW-1278">Translocase</keyword>
<keyword evidence="6 14" id="KW-0067">ATP-binding</keyword>
<evidence type="ECO:0000256" key="3">
    <source>
        <dbReference type="ARBA" id="ARBA00022475"/>
    </source>
</evidence>